<name>A0ACB9Y7S0_PLABR</name>
<proteinExistence type="predicted"/>
<keyword evidence="2" id="KW-1185">Reference proteome</keyword>
<dbReference type="Proteomes" id="UP001056978">
    <property type="component" value="Chromosome 12"/>
</dbReference>
<reference evidence="1" key="1">
    <citation type="submission" date="2022-06" db="EMBL/GenBank/DDBJ databases">
        <title>The First Complete Genome of the Simian Malaria Parasite Plasmodium brasilianum.</title>
        <authorList>
            <person name="Bajic M."/>
            <person name="Ravishankar S."/>
        </authorList>
    </citation>
    <scope>NUCLEOTIDE SEQUENCE</scope>
    <source>
        <strain evidence="1">Bolivian I</strain>
    </source>
</reference>
<sequence>MINRDKTSFSEENILNDIHYLTMMKNINIDIIQEGLLKNAIDDDDTNSIQFLEDDNCSKSELTILNARFKVEETNYTSNKHELRYADINITIDFNKKQFAYSIDNSKIHKCYYLKITVLLDYIIEEGLSFKESILYLHNSINDSNSMNCACWGNDKSAKNDKSNRKKQGDITEKSDKHEKSENNEGPYLEYKQSDNSKIEPFDIKDDTVHKGVDKLKVYINLYEQGDIIFLDKKKEMDELRRVTSPTYFDDNIIFLDNENDKLGQNELLESVNSKIEHNVVVKQGHTDIAFLKEEEERKRKEKRKSEELKKNHKDEQKEEKEEKEERDERENNNYNDVREDKDDVYYTDKDYDDYINDNDDKDYIDDYYYNDHVDNDDYNIDNIKEESKSYKKEGYNERGEKAFSLKDAEEISLFLKSDFRNNEFEKDNPRMKGRDRKYEVEEEKKKKAFTKIMNENTPVTVLLSEKGNEVCKELINNHSRYYRDFKEEKVLGCGGFGYVMKVKNKRFDITYALKKIRLSSYSNGSTFLNTNDDVMDEDDNYIVEEAIMFSKLQHENIVRYYDAWIEKNIDFYLCKEIKHYSEENIKKTKKEYIDFMEEIKQTWNCKKSYEEKSKEKYLYILMEYCPGKTLREAIDCGFIYENEKLIWELIKQILKGLYFIHDMKKMHRDIKPSNIFLQISDDILTAKIGDFGLTTQVGNNKINPSAGTVNYISPEQLKGEYFDQKADIFSLGVVFFEMFHKPFSTIMERSIVLSNLLKGIYPEYMQSESKRFQFLSSLLAINPKERSSAYKLLHDYFFFSFEKDYTEIYNLVEKKRNCEEVHTIISALFNKFDTKREEKIIKKEDMLTFQSAKMFTEESDIRKSIKKKIIASLKSRGAIFIITPIVLRNKYYINLENIYIDECNCSQHSYKKKECKTTNIYINTNICNNVVNLVYLLDIYGNTVTLRPSFFLSFSEYIYENINCYSKNNETSFYLKFYTEGYTYKYHTIKSKQTKKDINTQIYPEEVEKIFYCILINSKNLYGKEELNYHSIFSNSDILVSVYTLYNHLPHFNKLLFLWSYIDLLPLILNVCLDISQSDCDELSLILKKNTSLLVSKSSITPLVQQFKMCSNSGNSNSSSNNNINSSGNNNSNGNSNNNSSSNNNNNNNNNNNSSGNSNSNNNNNSSGNINSNNNNNSSGSNNININNNNINNNNINNNNISNNNISNNNISNNNISNNNISNNNISNNNISNNNISNNNISNNNISNNNISNNNISNNNISNNNISNNNISNNNISNNNINNNNSNASKISDFIYSLFQLKCENNKVDEYLNSLSKFISDILNKKDPFFSGYNKNSLLPGMENANAYYSGNSSAIGGPTDGPTGSPAGDPIGSSFGNDIDTRSNYVIRCKSKKKNETLIKYTGTDAHENEANKMNIFSVLDKVRKINNFIGTNTIIDNTCFDLFLNYEENIFSNEIIFYVINEGKNKDIIAYGGRFDRIMQKLNRANVRCDSANGCGNVGDSNNIWGDYAYGSSIVEGSNNVQGNSNLEGGNANGSSNVEDGHIGGFGSSSSGNTNTLNIKAYGVEIYVDKIFLKVTECSEKMFNMPLIGTSDKSQIFKNFLLTPHDHNNFACTNNIIHSSFNNGPLNYSSPKVLIEVYEIENLLVAYDLSRNLLSNNIPSYTYFSSNTAHNKKKAKRFKQQEIKFIISIKSNSNDASFDMLNSVKLNDVIYKIFNSNNEDYNFLRQEELIHYLTKNM</sequence>
<comment type="caution">
    <text evidence="1">The sequence shown here is derived from an EMBL/GenBank/DDBJ whole genome shotgun (WGS) entry which is preliminary data.</text>
</comment>
<keyword evidence="1" id="KW-0648">Protein biosynthesis</keyword>
<gene>
    <name evidence="1" type="ORF">MKS88_004633</name>
</gene>
<evidence type="ECO:0000313" key="2">
    <source>
        <dbReference type="Proteomes" id="UP001056978"/>
    </source>
</evidence>
<accession>A0ACB9Y7S0</accession>
<keyword evidence="1" id="KW-0418">Kinase</keyword>
<evidence type="ECO:0000313" key="1">
    <source>
        <dbReference type="EMBL" id="KAI4836828.1"/>
    </source>
</evidence>
<keyword evidence="1" id="KW-0808">Transferase</keyword>
<protein>
    <submittedName>
        <fullName evidence="1">Eukaryotic translation initiation factor 2-alpha kinase 1</fullName>
    </submittedName>
</protein>
<keyword evidence="1" id="KW-0396">Initiation factor</keyword>
<organism evidence="1 2">
    <name type="scientific">Plasmodium brasilianum</name>
    <dbReference type="NCBI Taxonomy" id="5824"/>
    <lineage>
        <taxon>Eukaryota</taxon>
        <taxon>Sar</taxon>
        <taxon>Alveolata</taxon>
        <taxon>Apicomplexa</taxon>
        <taxon>Aconoidasida</taxon>
        <taxon>Haemosporida</taxon>
        <taxon>Plasmodiidae</taxon>
        <taxon>Plasmodium</taxon>
        <taxon>Plasmodium (Plasmodium)</taxon>
    </lineage>
</organism>
<dbReference type="EMBL" id="CM043780">
    <property type="protein sequence ID" value="KAI4836828.1"/>
    <property type="molecule type" value="Genomic_DNA"/>
</dbReference>